<evidence type="ECO:0000313" key="2">
    <source>
        <dbReference type="EMBL" id="JAD95570.1"/>
    </source>
</evidence>
<dbReference type="AlphaFoldDB" id="A0A0A9ECG1"/>
<accession>A0A0A9ECG1</accession>
<name>A0A0A9ECG1_ARUDO</name>
<feature type="region of interest" description="Disordered" evidence="1">
    <location>
        <begin position="38"/>
        <end position="100"/>
    </location>
</feature>
<reference evidence="2" key="2">
    <citation type="journal article" date="2015" name="Data Brief">
        <title>Shoot transcriptome of the giant reed, Arundo donax.</title>
        <authorList>
            <person name="Barrero R.A."/>
            <person name="Guerrero F.D."/>
            <person name="Moolhuijzen P."/>
            <person name="Goolsby J.A."/>
            <person name="Tidwell J."/>
            <person name="Bellgard S.E."/>
            <person name="Bellgard M.I."/>
        </authorList>
    </citation>
    <scope>NUCLEOTIDE SEQUENCE</scope>
    <source>
        <tissue evidence="2">Shoot tissue taken approximately 20 cm above the soil surface</tissue>
    </source>
</reference>
<reference evidence="2" key="1">
    <citation type="submission" date="2014-09" db="EMBL/GenBank/DDBJ databases">
        <authorList>
            <person name="Magalhaes I.L.F."/>
            <person name="Oliveira U."/>
            <person name="Santos F.R."/>
            <person name="Vidigal T.H.D.A."/>
            <person name="Brescovit A.D."/>
            <person name="Santos A.J."/>
        </authorList>
    </citation>
    <scope>NUCLEOTIDE SEQUENCE</scope>
    <source>
        <tissue evidence="2">Shoot tissue taken approximately 20 cm above the soil surface</tissue>
    </source>
</reference>
<feature type="compositionally biased region" description="Basic residues" evidence="1">
    <location>
        <begin position="73"/>
        <end position="93"/>
    </location>
</feature>
<dbReference type="EMBL" id="GBRH01202325">
    <property type="protein sequence ID" value="JAD95570.1"/>
    <property type="molecule type" value="Transcribed_RNA"/>
</dbReference>
<sequence length="100" mass="11213">MIANSQEFLDSMSCGWALLDFYADLWEAAEGNRKQTNFTYPRTEEAPTVRCQSPSADGGLSGRRTPGTASAHAGRRSRRRLGIRGRARRRRKWAPSSPSR</sequence>
<evidence type="ECO:0000256" key="1">
    <source>
        <dbReference type="SAM" id="MobiDB-lite"/>
    </source>
</evidence>
<protein>
    <submittedName>
        <fullName evidence="2">Uncharacterized protein</fullName>
    </submittedName>
</protein>
<organism evidence="2">
    <name type="scientific">Arundo donax</name>
    <name type="common">Giant reed</name>
    <name type="synonym">Donax arundinaceus</name>
    <dbReference type="NCBI Taxonomy" id="35708"/>
    <lineage>
        <taxon>Eukaryota</taxon>
        <taxon>Viridiplantae</taxon>
        <taxon>Streptophyta</taxon>
        <taxon>Embryophyta</taxon>
        <taxon>Tracheophyta</taxon>
        <taxon>Spermatophyta</taxon>
        <taxon>Magnoliopsida</taxon>
        <taxon>Liliopsida</taxon>
        <taxon>Poales</taxon>
        <taxon>Poaceae</taxon>
        <taxon>PACMAD clade</taxon>
        <taxon>Arundinoideae</taxon>
        <taxon>Arundineae</taxon>
        <taxon>Arundo</taxon>
    </lineage>
</organism>
<proteinExistence type="predicted"/>